<dbReference type="PANTHER" id="PTHR30388:SF6">
    <property type="entry name" value="XANTHINE DEHYDROGENASE SUBUNIT A-RELATED"/>
    <property type="match status" value="1"/>
</dbReference>
<accession>A0A919XC66</accession>
<dbReference type="Proteomes" id="UP000679779">
    <property type="component" value="Unassembled WGS sequence"/>
</dbReference>
<name>A0A919XC66_9BACL</name>
<reference evidence="3" key="1">
    <citation type="submission" date="2021-03" db="EMBL/GenBank/DDBJ databases">
        <title>Antimicrobial resistance genes in bacteria isolated from Japanese honey, and their potential for conferring macrolide and lincosamide resistance in the American foulbrood pathogen Paenibacillus larvae.</title>
        <authorList>
            <person name="Okamoto M."/>
            <person name="Kumagai M."/>
            <person name="Kanamori H."/>
            <person name="Takamatsu D."/>
        </authorList>
    </citation>
    <scope>NUCLEOTIDE SEQUENCE</scope>
    <source>
        <strain evidence="3">J2TS6</strain>
    </source>
</reference>
<sequence length="345" mass="37916">MEEIHRILESVERSGLRSVLATVVHVEGSAYRKEGASMLFFEDGTQTGMLSAGCIEADLAARVPEMLETGESRVYTFDMQSFDPFSWGETSGCGGIVHVAMEPVNDVFAGHLRTVKGYLDQACEVVHIKTFNPDRSVSGYGFFAADRQLFGEWKGTFPEELFSMASSGSIGKSGMKALSTLNEEIFVHIYSPKPRLIIFGAGRDARPLASFAAAAGFSVTVADWRPAFCDRSFFPDAEELLVGFPEETADMLRITSNDYVVVMTHHFGRDMELIRILSRLRLGYLGILGPKRRTELLFDGVPIPPYVRSPVGIPIGAEGPEEIAVSVLAEVIQVHNAKRKRRGGL</sequence>
<dbReference type="InterPro" id="IPR027051">
    <property type="entry name" value="XdhC_Rossmann_dom"/>
</dbReference>
<dbReference type="Gene3D" id="3.40.50.720">
    <property type="entry name" value="NAD(P)-binding Rossmann-like Domain"/>
    <property type="match status" value="1"/>
</dbReference>
<dbReference type="Pfam" id="PF02625">
    <property type="entry name" value="XdhC_CoxI"/>
    <property type="match status" value="1"/>
</dbReference>
<evidence type="ECO:0000313" key="4">
    <source>
        <dbReference type="Proteomes" id="UP000679779"/>
    </source>
</evidence>
<dbReference type="PANTHER" id="PTHR30388">
    <property type="entry name" value="ALDEHYDE OXIDOREDUCTASE MOLYBDENUM COFACTOR ASSEMBLY PROTEIN"/>
    <property type="match status" value="1"/>
</dbReference>
<feature type="domain" description="XdhC Rossmann" evidence="2">
    <location>
        <begin position="196"/>
        <end position="331"/>
    </location>
</feature>
<gene>
    <name evidence="3" type="ORF">J2TS6_09350</name>
</gene>
<keyword evidence="4" id="KW-1185">Reference proteome</keyword>
<comment type="caution">
    <text evidence="3">The sequence shown here is derived from an EMBL/GenBank/DDBJ whole genome shotgun (WGS) entry which is preliminary data.</text>
</comment>
<dbReference type="AlphaFoldDB" id="A0A919XC66"/>
<evidence type="ECO:0000313" key="3">
    <source>
        <dbReference type="EMBL" id="GIO29794.1"/>
    </source>
</evidence>
<dbReference type="EMBL" id="BORQ01000001">
    <property type="protein sequence ID" value="GIO29794.1"/>
    <property type="molecule type" value="Genomic_DNA"/>
</dbReference>
<dbReference type="InterPro" id="IPR003777">
    <property type="entry name" value="XdhC_CoxI"/>
</dbReference>
<dbReference type="RefSeq" id="WP_160037554.1">
    <property type="nucleotide sequence ID" value="NZ_BORQ01000001.1"/>
</dbReference>
<feature type="domain" description="XdhC- CoxI" evidence="1">
    <location>
        <begin position="13"/>
        <end position="78"/>
    </location>
</feature>
<proteinExistence type="predicted"/>
<organism evidence="3 4">
    <name type="scientific">Paenibacillus albilobatus</name>
    <dbReference type="NCBI Taxonomy" id="2716884"/>
    <lineage>
        <taxon>Bacteria</taxon>
        <taxon>Bacillati</taxon>
        <taxon>Bacillota</taxon>
        <taxon>Bacilli</taxon>
        <taxon>Bacillales</taxon>
        <taxon>Paenibacillaceae</taxon>
        <taxon>Paenibacillus</taxon>
    </lineage>
</organism>
<evidence type="ECO:0000259" key="2">
    <source>
        <dbReference type="Pfam" id="PF13478"/>
    </source>
</evidence>
<dbReference type="Pfam" id="PF13478">
    <property type="entry name" value="XdhC_C"/>
    <property type="match status" value="1"/>
</dbReference>
<evidence type="ECO:0000259" key="1">
    <source>
        <dbReference type="Pfam" id="PF02625"/>
    </source>
</evidence>
<protein>
    <submittedName>
        <fullName evidence="3">Xanthine dehydrogenase</fullName>
    </submittedName>
</protein>
<dbReference type="InterPro" id="IPR052698">
    <property type="entry name" value="MoCofactor_Util/Proc"/>
</dbReference>